<protein>
    <submittedName>
        <fullName evidence="2">Aldo/keto reductase family protein</fullName>
    </submittedName>
</protein>
<evidence type="ECO:0000313" key="3">
    <source>
        <dbReference type="Proteomes" id="UP000198873"/>
    </source>
</evidence>
<accession>A0A1I6NY21</accession>
<gene>
    <name evidence="2" type="ORF">SAMN05444716_101136</name>
</gene>
<sequence>MQSEYGIKVDHWTLPTSTAGARTRAAREEIIGSWFARGGGRAAEALADPRRRAAIQRYEDTVAAHGLEPGEVALAWLLTRPAVTGPIVGPRVAGQLDSAVRAVELELGPELLDALEEIFPGPGPSPEAFAW</sequence>
<keyword evidence="3" id="KW-1185">Reference proteome</keyword>
<dbReference type="EMBL" id="FPAB01000001">
    <property type="protein sequence ID" value="SFS32853.1"/>
    <property type="molecule type" value="Genomic_DNA"/>
</dbReference>
<name>A0A1I6NY21_9ACTN</name>
<dbReference type="InterPro" id="IPR023210">
    <property type="entry name" value="NADP_OxRdtase_dom"/>
</dbReference>
<dbReference type="AlphaFoldDB" id="A0A1I6NY21"/>
<dbReference type="InterPro" id="IPR050523">
    <property type="entry name" value="AKR_Detox_Biosynth"/>
</dbReference>
<feature type="domain" description="NADP-dependent oxidoreductase" evidence="1">
    <location>
        <begin position="49"/>
        <end position="118"/>
    </location>
</feature>
<dbReference type="Pfam" id="PF00248">
    <property type="entry name" value="Aldo_ket_red"/>
    <property type="match status" value="1"/>
</dbReference>
<organism evidence="2 3">
    <name type="scientific">Streptomyces harbinensis</name>
    <dbReference type="NCBI Taxonomy" id="1176198"/>
    <lineage>
        <taxon>Bacteria</taxon>
        <taxon>Bacillati</taxon>
        <taxon>Actinomycetota</taxon>
        <taxon>Actinomycetes</taxon>
        <taxon>Kitasatosporales</taxon>
        <taxon>Streptomycetaceae</taxon>
        <taxon>Streptomyces</taxon>
    </lineage>
</organism>
<evidence type="ECO:0000313" key="2">
    <source>
        <dbReference type="EMBL" id="SFS32853.1"/>
    </source>
</evidence>
<dbReference type="PANTHER" id="PTHR43364:SF5">
    <property type="entry name" value="REDUCTASE"/>
    <property type="match status" value="1"/>
</dbReference>
<reference evidence="3" key="1">
    <citation type="submission" date="2016-10" db="EMBL/GenBank/DDBJ databases">
        <authorList>
            <person name="Varghese N."/>
            <person name="Submissions S."/>
        </authorList>
    </citation>
    <scope>NUCLEOTIDE SEQUENCE [LARGE SCALE GENOMIC DNA]</scope>
    <source>
        <strain evidence="3">CGMCC 4.7047</strain>
    </source>
</reference>
<dbReference type="Gene3D" id="3.20.20.100">
    <property type="entry name" value="NADP-dependent oxidoreductase domain"/>
    <property type="match status" value="1"/>
</dbReference>
<proteinExistence type="predicted"/>
<dbReference type="STRING" id="1176198.SAMN05444716_101136"/>
<dbReference type="GO" id="GO:0005829">
    <property type="term" value="C:cytosol"/>
    <property type="evidence" value="ECO:0007669"/>
    <property type="project" value="TreeGrafter"/>
</dbReference>
<dbReference type="PANTHER" id="PTHR43364">
    <property type="entry name" value="NADH-SPECIFIC METHYLGLYOXAL REDUCTASE-RELATED"/>
    <property type="match status" value="1"/>
</dbReference>
<evidence type="ECO:0000259" key="1">
    <source>
        <dbReference type="Pfam" id="PF00248"/>
    </source>
</evidence>
<dbReference type="SUPFAM" id="SSF51430">
    <property type="entry name" value="NAD(P)-linked oxidoreductase"/>
    <property type="match status" value="1"/>
</dbReference>
<dbReference type="InterPro" id="IPR036812">
    <property type="entry name" value="NAD(P)_OxRdtase_dom_sf"/>
</dbReference>
<dbReference type="Proteomes" id="UP000198873">
    <property type="component" value="Unassembled WGS sequence"/>
</dbReference>